<dbReference type="RefSeq" id="XP_049144314.1">
    <property type="nucleotide sequence ID" value="XM_049287171.1"/>
</dbReference>
<accession>A0A9Q8STU2</accession>
<evidence type="ECO:0000313" key="3">
    <source>
        <dbReference type="Proteomes" id="UP000830671"/>
    </source>
</evidence>
<evidence type="ECO:0000313" key="2">
    <source>
        <dbReference type="EMBL" id="UQC82691.1"/>
    </source>
</evidence>
<gene>
    <name evidence="2" type="ORF">CLUP02_08181</name>
</gene>
<dbReference type="AlphaFoldDB" id="A0A9Q8STU2"/>
<protein>
    <submittedName>
        <fullName evidence="2">Uncharacterized protein</fullName>
    </submittedName>
</protein>
<organism evidence="2 3">
    <name type="scientific">Colletotrichum lupini</name>
    <dbReference type="NCBI Taxonomy" id="145971"/>
    <lineage>
        <taxon>Eukaryota</taxon>
        <taxon>Fungi</taxon>
        <taxon>Dikarya</taxon>
        <taxon>Ascomycota</taxon>
        <taxon>Pezizomycotina</taxon>
        <taxon>Sordariomycetes</taxon>
        <taxon>Hypocreomycetidae</taxon>
        <taxon>Glomerellales</taxon>
        <taxon>Glomerellaceae</taxon>
        <taxon>Colletotrichum</taxon>
        <taxon>Colletotrichum acutatum species complex</taxon>
    </lineage>
</organism>
<feature type="region of interest" description="Disordered" evidence="1">
    <location>
        <begin position="193"/>
        <end position="264"/>
    </location>
</feature>
<dbReference type="KEGG" id="clup:CLUP02_08181"/>
<sequence length="314" mass="35302">MTHLWSRTSTSQPVILLIRFAFTYADGLKHWIRLKAWYSYWLAAVKFPCHGYMSTTTWFAWFIDVGRCALFSPLLEHPCPALCSLIWSFCLARSDPHLCHLTPPSECSTTPEADNIPGPLGPVTRAFATANSTALTGKILSNTTLGIGTIFYRLRHYSLSHRQDQNAYYQHMLFNGGLRYLHTPQLSPMAENADRTLSSDGTGFPTWQRREGQTGRAHLYLRRSSWSSRTPGPQRGEGCGSMARQRTQSCHVVSGAGDKETRQPPAVLDARVIQSVDRSRLSRDSFNSCPTKFATYLLTSKSLIYPTPFEELST</sequence>
<proteinExistence type="predicted"/>
<reference evidence="2" key="1">
    <citation type="journal article" date="2021" name="Mol. Plant Microbe Interact.">
        <title>Complete Genome Sequence of the Plant-Pathogenic Fungus Colletotrichum lupini.</title>
        <authorList>
            <person name="Baroncelli R."/>
            <person name="Pensec F."/>
            <person name="Da Lio D."/>
            <person name="Boufleur T."/>
            <person name="Vicente I."/>
            <person name="Sarrocco S."/>
            <person name="Picot A."/>
            <person name="Baraldi E."/>
            <person name="Sukno S."/>
            <person name="Thon M."/>
            <person name="Le Floch G."/>
        </authorList>
    </citation>
    <scope>NUCLEOTIDE SEQUENCE</scope>
    <source>
        <strain evidence="2">IMI 504893</strain>
    </source>
</reference>
<dbReference type="Proteomes" id="UP000830671">
    <property type="component" value="Chromosome 4"/>
</dbReference>
<name>A0A9Q8STU2_9PEZI</name>
<evidence type="ECO:0000256" key="1">
    <source>
        <dbReference type="SAM" id="MobiDB-lite"/>
    </source>
</evidence>
<keyword evidence="3" id="KW-1185">Reference proteome</keyword>
<dbReference type="EMBL" id="CP019476">
    <property type="protein sequence ID" value="UQC82691.1"/>
    <property type="molecule type" value="Genomic_DNA"/>
</dbReference>
<dbReference type="GeneID" id="73342181"/>